<organism evidence="2 3">
    <name type="scientific">Idiomarina baltica</name>
    <dbReference type="NCBI Taxonomy" id="190892"/>
    <lineage>
        <taxon>Bacteria</taxon>
        <taxon>Pseudomonadati</taxon>
        <taxon>Pseudomonadota</taxon>
        <taxon>Gammaproteobacteria</taxon>
        <taxon>Alteromonadales</taxon>
        <taxon>Idiomarinaceae</taxon>
        <taxon>Idiomarina</taxon>
    </lineage>
</organism>
<dbReference type="EMBL" id="DMUP01000041">
    <property type="protein sequence ID" value="HAR55512.1"/>
    <property type="molecule type" value="Genomic_DNA"/>
</dbReference>
<protein>
    <recommendedName>
        <fullName evidence="4">Adhesin domain-containing protein</fullName>
    </recommendedName>
</protein>
<dbReference type="STRING" id="314276.OS145_12854"/>
<evidence type="ECO:0000313" key="2">
    <source>
        <dbReference type="EMBL" id="HAR55512.1"/>
    </source>
</evidence>
<dbReference type="Proteomes" id="UP000262878">
    <property type="component" value="Unassembled WGS sequence"/>
</dbReference>
<reference evidence="2 3" key="1">
    <citation type="journal article" date="2018" name="Nat. Biotechnol.">
        <title>A standardized bacterial taxonomy based on genome phylogeny substantially revises the tree of life.</title>
        <authorList>
            <person name="Parks D.H."/>
            <person name="Chuvochina M."/>
            <person name="Waite D.W."/>
            <person name="Rinke C."/>
            <person name="Skarshewski A."/>
            <person name="Chaumeil P.A."/>
            <person name="Hugenholtz P."/>
        </authorList>
    </citation>
    <scope>NUCLEOTIDE SEQUENCE [LARGE SCALE GENOMIC DNA]</scope>
    <source>
        <strain evidence="2">UBA9360</strain>
    </source>
</reference>
<dbReference type="PROSITE" id="PS51257">
    <property type="entry name" value="PROKAR_LIPOPROTEIN"/>
    <property type="match status" value="1"/>
</dbReference>
<keyword evidence="1" id="KW-0732">Signal</keyword>
<proteinExistence type="predicted"/>
<feature type="signal peptide" evidence="1">
    <location>
        <begin position="1"/>
        <end position="25"/>
    </location>
</feature>
<evidence type="ECO:0000256" key="1">
    <source>
        <dbReference type="SAM" id="SignalP"/>
    </source>
</evidence>
<dbReference type="AlphaFoldDB" id="A0A348WLV0"/>
<evidence type="ECO:0008006" key="4">
    <source>
        <dbReference type="Google" id="ProtNLM"/>
    </source>
</evidence>
<name>A0A348WLV0_9GAMM</name>
<feature type="chain" id="PRO_5016758972" description="Adhesin domain-containing protein" evidence="1">
    <location>
        <begin position="26"/>
        <end position="219"/>
    </location>
</feature>
<sequence length="219" mass="23653">MMKNKVWPIAIFLVGGLTVTSAACAQDVVKRSHTFNVSSDTELSVEAAVGTVEFVKGDINSQVVEVELVIEANDDSFFYGGGDINSVHLEADQHGNELELSIEPDDEEVEVTWRITLPKMKGVDAELGVGEMSGELYTTNASFEVGVGEIDLVLHGSDVERVKAEAGIGDTRIRGSVRGNSNRERVLMTSESELTSSGEYRIKAEVGVGDITLDFVELN</sequence>
<accession>A0A348WLV0</accession>
<evidence type="ECO:0000313" key="3">
    <source>
        <dbReference type="Proteomes" id="UP000262878"/>
    </source>
</evidence>
<comment type="caution">
    <text evidence="2">The sequence shown here is derived from an EMBL/GenBank/DDBJ whole genome shotgun (WGS) entry which is preliminary data.</text>
</comment>
<gene>
    <name evidence="2" type="ORF">DCR58_01860</name>
</gene>